<keyword evidence="1" id="KW-0812">Transmembrane</keyword>
<sequence length="303" mass="33691">MRVTTAIEPDRGERRIRMTWPMSVVRRQCVPRIVAMAILVVWCGWWEAWSMAMAWREQWPFGSMFTTIGDTLPLAIGILVVAAAACSLLEFRPLVGAGVSRGEYLRLTMLANAAMAGVTALLLTVLEWATRPGTPWVLHLNVSNAASELAHSPYSVFGPIRYYMGYATLRRESNYSVLWLTTALTLLVAVMIGQCLGELVAHFNALSWVAVGVMAVWAVPFAADTLNLLRGTAVAQALHWLEQAVQGNVWAWRGVEPYGDNLAYSIWPQLAFVAVVWLVCGGLCVLLVRRREIPRLQILPVLW</sequence>
<dbReference type="RefSeq" id="WP_278711191.1">
    <property type="nucleotide sequence ID" value="NZ_DYUX01000015.1"/>
</dbReference>
<dbReference type="Proteomes" id="UP000786560">
    <property type="component" value="Unassembled WGS sequence"/>
</dbReference>
<organism evidence="2 3">
    <name type="scientific">Bifidobacterium pullorum subsp. gallinarum</name>
    <dbReference type="NCBI Taxonomy" id="78344"/>
    <lineage>
        <taxon>Bacteria</taxon>
        <taxon>Bacillati</taxon>
        <taxon>Actinomycetota</taxon>
        <taxon>Actinomycetes</taxon>
        <taxon>Bifidobacteriales</taxon>
        <taxon>Bifidobacteriaceae</taxon>
        <taxon>Bifidobacterium</taxon>
    </lineage>
</organism>
<feature type="transmembrane region" description="Helical" evidence="1">
    <location>
        <begin position="203"/>
        <end position="223"/>
    </location>
</feature>
<accession>A0A921IYB2</accession>
<feature type="transmembrane region" description="Helical" evidence="1">
    <location>
        <begin position="104"/>
        <end position="126"/>
    </location>
</feature>
<evidence type="ECO:0000256" key="1">
    <source>
        <dbReference type="SAM" id="Phobius"/>
    </source>
</evidence>
<keyword evidence="1" id="KW-1133">Transmembrane helix</keyword>
<reference evidence="2" key="2">
    <citation type="submission" date="2021-09" db="EMBL/GenBank/DDBJ databases">
        <authorList>
            <person name="Gilroy R."/>
        </authorList>
    </citation>
    <scope>NUCLEOTIDE SEQUENCE</scope>
    <source>
        <strain evidence="2">ChiBcolR7-4860</strain>
    </source>
</reference>
<evidence type="ECO:0000313" key="3">
    <source>
        <dbReference type="Proteomes" id="UP000786560"/>
    </source>
</evidence>
<keyword evidence="1" id="KW-0472">Membrane</keyword>
<gene>
    <name evidence="2" type="ORF">K8U73_04665</name>
</gene>
<feature type="transmembrane region" description="Helical" evidence="1">
    <location>
        <begin position="33"/>
        <end position="52"/>
    </location>
</feature>
<reference evidence="2" key="1">
    <citation type="journal article" date="2021" name="PeerJ">
        <title>Extensive microbial diversity within the chicken gut microbiome revealed by metagenomics and culture.</title>
        <authorList>
            <person name="Gilroy R."/>
            <person name="Ravi A."/>
            <person name="Getino M."/>
            <person name="Pursley I."/>
            <person name="Horton D.L."/>
            <person name="Alikhan N.F."/>
            <person name="Baker D."/>
            <person name="Gharbi K."/>
            <person name="Hall N."/>
            <person name="Watson M."/>
            <person name="Adriaenssens E.M."/>
            <person name="Foster-Nyarko E."/>
            <person name="Jarju S."/>
            <person name="Secka A."/>
            <person name="Antonio M."/>
            <person name="Oren A."/>
            <person name="Chaudhuri R.R."/>
            <person name="La Ragione R."/>
            <person name="Hildebrand F."/>
            <person name="Pallen M.J."/>
        </authorList>
    </citation>
    <scope>NUCLEOTIDE SEQUENCE</scope>
    <source>
        <strain evidence="2">ChiBcolR7-4860</strain>
    </source>
</reference>
<feature type="transmembrane region" description="Helical" evidence="1">
    <location>
        <begin position="177"/>
        <end position="196"/>
    </location>
</feature>
<protein>
    <submittedName>
        <fullName evidence="2">Uncharacterized protein</fullName>
    </submittedName>
</protein>
<feature type="transmembrane region" description="Helical" evidence="1">
    <location>
        <begin position="266"/>
        <end position="288"/>
    </location>
</feature>
<comment type="caution">
    <text evidence="2">The sequence shown here is derived from an EMBL/GenBank/DDBJ whole genome shotgun (WGS) entry which is preliminary data.</text>
</comment>
<dbReference type="AlphaFoldDB" id="A0A921IYB2"/>
<dbReference type="EMBL" id="DYUX01000015">
    <property type="protein sequence ID" value="HJG41666.1"/>
    <property type="molecule type" value="Genomic_DNA"/>
</dbReference>
<name>A0A921IYB2_9BIFI</name>
<feature type="transmembrane region" description="Helical" evidence="1">
    <location>
        <begin position="72"/>
        <end position="92"/>
    </location>
</feature>
<proteinExistence type="predicted"/>
<evidence type="ECO:0000313" key="2">
    <source>
        <dbReference type="EMBL" id="HJG41666.1"/>
    </source>
</evidence>